<dbReference type="EMBL" id="DNNA01000035">
    <property type="protein sequence ID" value="HBC33185.1"/>
    <property type="molecule type" value="Genomic_DNA"/>
</dbReference>
<dbReference type="Proteomes" id="UP000263489">
    <property type="component" value="Unassembled WGS sequence"/>
</dbReference>
<reference evidence="2 3" key="1">
    <citation type="journal article" date="2018" name="Nat. Biotechnol.">
        <title>A standardized bacterial taxonomy based on genome phylogeny substantially revises the tree of life.</title>
        <authorList>
            <person name="Parks D.H."/>
            <person name="Chuvochina M."/>
            <person name="Waite D.W."/>
            <person name="Rinke C."/>
            <person name="Skarshewski A."/>
            <person name="Chaumeil P.A."/>
            <person name="Hugenholtz P."/>
        </authorList>
    </citation>
    <scope>NUCLEOTIDE SEQUENCE [LARGE SCALE GENOMIC DNA]</scope>
    <source>
        <strain evidence="2">UBA9380</strain>
    </source>
</reference>
<dbReference type="PANTHER" id="PTHR43819:SF1">
    <property type="entry name" value="ARCHAEAL-TYPE GLUTAMATE SYNTHASE [NADPH]"/>
    <property type="match status" value="1"/>
</dbReference>
<keyword evidence="1" id="KW-0812">Transmembrane</keyword>
<dbReference type="PANTHER" id="PTHR43819">
    <property type="entry name" value="ARCHAEAL-TYPE GLUTAMATE SYNTHASE [NADPH]"/>
    <property type="match status" value="1"/>
</dbReference>
<protein>
    <submittedName>
        <fullName evidence="2">FMN-binding glutamate synthase family protein</fullName>
    </submittedName>
</protein>
<feature type="non-terminal residue" evidence="2">
    <location>
        <position position="161"/>
    </location>
</feature>
<keyword evidence="1" id="KW-0472">Membrane</keyword>
<gene>
    <name evidence="2" type="ORF">DC045_02430</name>
</gene>
<accession>A0A352IP02</accession>
<keyword evidence="1" id="KW-1133">Transmembrane helix</keyword>
<comment type="caution">
    <text evidence="2">The sequence shown here is derived from an EMBL/GenBank/DDBJ whole genome shotgun (WGS) entry which is preliminary data.</text>
</comment>
<evidence type="ECO:0000313" key="3">
    <source>
        <dbReference type="Proteomes" id="UP000263489"/>
    </source>
</evidence>
<feature type="transmembrane region" description="Helical" evidence="1">
    <location>
        <begin position="6"/>
        <end position="31"/>
    </location>
</feature>
<feature type="non-terminal residue" evidence="2">
    <location>
        <position position="1"/>
    </location>
</feature>
<sequence>VSFGLVMFAGVSLAFPLIFGAFAALGTYDLLQRRHTVSRNYPIMANFRYLLESVGPEIRQYFIQSDTEERPFSREQRTIVYQRAKNVLDKRPFGSQLGMYEEGFEWMNHSLAPARLSGSDFRILIGKNCEKPYSASVFNISAMSFGSLSANAILSLNTGAR</sequence>
<dbReference type="AlphaFoldDB" id="A0A352IP02"/>
<evidence type="ECO:0000313" key="2">
    <source>
        <dbReference type="EMBL" id="HBC33185.1"/>
    </source>
</evidence>
<proteinExistence type="predicted"/>
<name>A0A352IP02_9GAMM</name>
<evidence type="ECO:0000256" key="1">
    <source>
        <dbReference type="SAM" id="Phobius"/>
    </source>
</evidence>
<dbReference type="SUPFAM" id="SSF51395">
    <property type="entry name" value="FMN-linked oxidoreductases"/>
    <property type="match status" value="1"/>
</dbReference>
<organism evidence="2 3">
    <name type="scientific">Marinobacter adhaerens</name>
    <dbReference type="NCBI Taxonomy" id="1033846"/>
    <lineage>
        <taxon>Bacteria</taxon>
        <taxon>Pseudomonadati</taxon>
        <taxon>Pseudomonadota</taxon>
        <taxon>Gammaproteobacteria</taxon>
        <taxon>Pseudomonadales</taxon>
        <taxon>Marinobacteraceae</taxon>
        <taxon>Marinobacter</taxon>
    </lineage>
</organism>